<evidence type="ECO:0000256" key="1">
    <source>
        <dbReference type="SAM" id="Phobius"/>
    </source>
</evidence>
<keyword evidence="1" id="KW-1133">Transmembrane helix</keyword>
<comment type="caution">
    <text evidence="2">The sequence shown here is derived from an EMBL/GenBank/DDBJ whole genome shotgun (WGS) entry which is preliminary data.</text>
</comment>
<keyword evidence="1" id="KW-0812">Transmembrane</keyword>
<dbReference type="Proteomes" id="UP000812440">
    <property type="component" value="Unassembled WGS sequence"/>
</dbReference>
<proteinExistence type="predicted"/>
<organism evidence="2 3">
    <name type="scientific">Hymenochirus boettgeri</name>
    <name type="common">Congo dwarf clawed frog</name>
    <dbReference type="NCBI Taxonomy" id="247094"/>
    <lineage>
        <taxon>Eukaryota</taxon>
        <taxon>Metazoa</taxon>
        <taxon>Chordata</taxon>
        <taxon>Craniata</taxon>
        <taxon>Vertebrata</taxon>
        <taxon>Euteleostomi</taxon>
        <taxon>Amphibia</taxon>
        <taxon>Batrachia</taxon>
        <taxon>Anura</taxon>
        <taxon>Pipoidea</taxon>
        <taxon>Pipidae</taxon>
        <taxon>Pipinae</taxon>
        <taxon>Hymenochirus</taxon>
    </lineage>
</organism>
<feature type="transmembrane region" description="Helical" evidence="1">
    <location>
        <begin position="40"/>
        <end position="60"/>
    </location>
</feature>
<dbReference type="OrthoDB" id="78669at2759"/>
<reference evidence="2" key="1">
    <citation type="thesis" date="2020" institute="ProQuest LLC" country="789 East Eisenhower Parkway, Ann Arbor, MI, USA">
        <title>Comparative Genomics and Chromosome Evolution.</title>
        <authorList>
            <person name="Mudd A.B."/>
        </authorList>
    </citation>
    <scope>NUCLEOTIDE SEQUENCE</scope>
    <source>
        <strain evidence="2">Female2</strain>
        <tissue evidence="2">Blood</tissue>
    </source>
</reference>
<evidence type="ECO:0000313" key="3">
    <source>
        <dbReference type="Proteomes" id="UP000812440"/>
    </source>
</evidence>
<dbReference type="AlphaFoldDB" id="A0A8T2ICT5"/>
<keyword evidence="1" id="KW-0472">Membrane</keyword>
<protein>
    <submittedName>
        <fullName evidence="2">Uncharacterized protein</fullName>
    </submittedName>
</protein>
<evidence type="ECO:0000313" key="2">
    <source>
        <dbReference type="EMBL" id="KAG8429034.1"/>
    </source>
</evidence>
<accession>A0A8T2ICT5</accession>
<keyword evidence="3" id="KW-1185">Reference proteome</keyword>
<sequence length="61" mass="7142">MRSYYELPKNSAFFLVLFQRPFSSGKRVTKRQWISIVKHAFASCIIALLWFFGLTLCGPLR</sequence>
<gene>
    <name evidence="2" type="ORF">GDO86_018471</name>
</gene>
<dbReference type="EMBL" id="JAACNH010015180">
    <property type="protein sequence ID" value="KAG8429034.1"/>
    <property type="molecule type" value="Genomic_DNA"/>
</dbReference>
<name>A0A8T2ICT5_9PIPI</name>